<accession>A0A6N3FMR3</accession>
<protein>
    <submittedName>
        <fullName evidence="1">Uncharacterized protein</fullName>
    </submittedName>
</protein>
<reference evidence="1" key="1">
    <citation type="submission" date="2019-11" db="EMBL/GenBank/DDBJ databases">
        <authorList>
            <person name="Feng L."/>
        </authorList>
    </citation>
    <scope>NUCLEOTIDE SEQUENCE</scope>
    <source>
        <strain evidence="1">CTertiumLFYP3</strain>
    </source>
</reference>
<dbReference type="EMBL" id="CACRTO010000041">
    <property type="protein sequence ID" value="VYU53452.1"/>
    <property type="molecule type" value="Genomic_DNA"/>
</dbReference>
<sequence length="59" mass="6994">MFLVEISAIYIVIKVNMGKYITSYRDIWSGVIVGIWIDIIQLALYKELPKKEEYKEKIQ</sequence>
<name>A0A6N3FMR3_9CLOT</name>
<dbReference type="AlphaFoldDB" id="A0A6N3FMR3"/>
<gene>
    <name evidence="1" type="ORF">CTLFYP3_02759</name>
</gene>
<dbReference type="RefSeq" id="WP_156627208.1">
    <property type="nucleotide sequence ID" value="NZ_CACRTO010000041.1"/>
</dbReference>
<organism evidence="1">
    <name type="scientific">Clostridium tertium</name>
    <dbReference type="NCBI Taxonomy" id="1559"/>
    <lineage>
        <taxon>Bacteria</taxon>
        <taxon>Bacillati</taxon>
        <taxon>Bacillota</taxon>
        <taxon>Clostridia</taxon>
        <taxon>Eubacteriales</taxon>
        <taxon>Clostridiaceae</taxon>
        <taxon>Clostridium</taxon>
    </lineage>
</organism>
<proteinExistence type="predicted"/>
<evidence type="ECO:0000313" key="1">
    <source>
        <dbReference type="EMBL" id="VYU53452.1"/>
    </source>
</evidence>